<dbReference type="InterPro" id="IPR023867">
    <property type="entry name" value="Sulphatase_maturase_rSAM"/>
</dbReference>
<dbReference type="Proteomes" id="UP000448292">
    <property type="component" value="Unassembled WGS sequence"/>
</dbReference>
<dbReference type="PANTHER" id="PTHR43273">
    <property type="entry name" value="ANAEROBIC SULFATASE-MATURATING ENZYME HOMOLOG ASLB-RELATED"/>
    <property type="match status" value="1"/>
</dbReference>
<evidence type="ECO:0000313" key="9">
    <source>
        <dbReference type="Proteomes" id="UP000448292"/>
    </source>
</evidence>
<evidence type="ECO:0000256" key="3">
    <source>
        <dbReference type="ARBA" id="ARBA00022723"/>
    </source>
</evidence>
<dbReference type="Gene3D" id="3.20.20.70">
    <property type="entry name" value="Aldolase class I"/>
    <property type="match status" value="1"/>
</dbReference>
<dbReference type="CDD" id="cd01335">
    <property type="entry name" value="Radical_SAM"/>
    <property type="match status" value="1"/>
</dbReference>
<dbReference type="SUPFAM" id="SSF102114">
    <property type="entry name" value="Radical SAM enzymes"/>
    <property type="match status" value="1"/>
</dbReference>
<dbReference type="GO" id="GO:0046872">
    <property type="term" value="F:metal ion binding"/>
    <property type="evidence" value="ECO:0007669"/>
    <property type="project" value="UniProtKB-KW"/>
</dbReference>
<dbReference type="EMBL" id="QMIE01000002">
    <property type="protein sequence ID" value="TVM19394.1"/>
    <property type="molecule type" value="Genomic_DNA"/>
</dbReference>
<organism evidence="8 9">
    <name type="scientific">Oceanidesulfovibrio indonesiensis</name>
    <dbReference type="NCBI Taxonomy" id="54767"/>
    <lineage>
        <taxon>Bacteria</taxon>
        <taxon>Pseudomonadati</taxon>
        <taxon>Thermodesulfobacteriota</taxon>
        <taxon>Desulfovibrionia</taxon>
        <taxon>Desulfovibrionales</taxon>
        <taxon>Desulfovibrionaceae</taxon>
        <taxon>Oceanidesulfovibrio</taxon>
    </lineage>
</organism>
<dbReference type="SFLD" id="SFLDG01384">
    <property type="entry name" value="thioether_bond_formation_requi"/>
    <property type="match status" value="1"/>
</dbReference>
<dbReference type="PROSITE" id="PS51918">
    <property type="entry name" value="RADICAL_SAM"/>
    <property type="match status" value="1"/>
</dbReference>
<dbReference type="InterPro" id="IPR058240">
    <property type="entry name" value="rSAM_sf"/>
</dbReference>
<evidence type="ECO:0000259" key="7">
    <source>
        <dbReference type="PROSITE" id="PS51918"/>
    </source>
</evidence>
<evidence type="ECO:0000256" key="6">
    <source>
        <dbReference type="ARBA" id="ARBA00023601"/>
    </source>
</evidence>
<comment type="caution">
    <text evidence="8">The sequence shown here is derived from an EMBL/GenBank/DDBJ whole genome shotgun (WGS) entry which is preliminary data.</text>
</comment>
<evidence type="ECO:0000256" key="4">
    <source>
        <dbReference type="ARBA" id="ARBA00023004"/>
    </source>
</evidence>
<dbReference type="Pfam" id="PF04055">
    <property type="entry name" value="Radical_SAM"/>
    <property type="match status" value="1"/>
</dbReference>
<dbReference type="NCBIfam" id="TIGR03942">
    <property type="entry name" value="sulfatase_rSAM"/>
    <property type="match status" value="1"/>
</dbReference>
<feature type="domain" description="Radical SAM core" evidence="7">
    <location>
        <begin position="1"/>
        <end position="226"/>
    </location>
</feature>
<keyword evidence="5" id="KW-0411">Iron-sulfur</keyword>
<dbReference type="SFLD" id="SFLDG01067">
    <property type="entry name" value="SPASM/twitch_domain_containing"/>
    <property type="match status" value="1"/>
</dbReference>
<evidence type="ECO:0000256" key="1">
    <source>
        <dbReference type="ARBA" id="ARBA00001966"/>
    </source>
</evidence>
<comment type="cofactor">
    <cofactor evidence="1">
        <name>[4Fe-4S] cluster</name>
        <dbReference type="ChEBI" id="CHEBI:49883"/>
    </cofactor>
</comment>
<dbReference type="InterPro" id="IPR007197">
    <property type="entry name" value="rSAM"/>
</dbReference>
<dbReference type="InterPro" id="IPR023885">
    <property type="entry name" value="4Fe4S-binding_SPASM_dom"/>
</dbReference>
<dbReference type="SFLD" id="SFLDS00029">
    <property type="entry name" value="Radical_SAM"/>
    <property type="match status" value="1"/>
</dbReference>
<name>A0A7M3MI74_9BACT</name>
<keyword evidence="2" id="KW-0949">S-adenosyl-L-methionine</keyword>
<protein>
    <submittedName>
        <fullName evidence="8">Anaerobic sulfatase maturase</fullName>
    </submittedName>
</protein>
<dbReference type="AlphaFoldDB" id="A0A7M3MI74"/>
<dbReference type="GO" id="GO:0016491">
    <property type="term" value="F:oxidoreductase activity"/>
    <property type="evidence" value="ECO:0007669"/>
    <property type="project" value="InterPro"/>
</dbReference>
<dbReference type="InterPro" id="IPR013785">
    <property type="entry name" value="Aldolase_TIM"/>
</dbReference>
<dbReference type="GO" id="GO:0051536">
    <property type="term" value="F:iron-sulfur cluster binding"/>
    <property type="evidence" value="ECO:0007669"/>
    <property type="project" value="UniProtKB-KW"/>
</dbReference>
<dbReference type="NCBIfam" id="TIGR04085">
    <property type="entry name" value="rSAM_more_4Fe4S"/>
    <property type="match status" value="1"/>
</dbReference>
<evidence type="ECO:0000256" key="5">
    <source>
        <dbReference type="ARBA" id="ARBA00023014"/>
    </source>
</evidence>
<dbReference type="SFLD" id="SFLDG01072">
    <property type="entry name" value="dehydrogenase_like"/>
    <property type="match status" value="1"/>
</dbReference>
<dbReference type="PANTHER" id="PTHR43273:SF3">
    <property type="entry name" value="ANAEROBIC SULFATASE-MATURATING ENZYME HOMOLOG ASLB-RELATED"/>
    <property type="match status" value="1"/>
</dbReference>
<keyword evidence="4" id="KW-0408">Iron</keyword>
<dbReference type="OrthoDB" id="9782387at2"/>
<evidence type="ECO:0000256" key="2">
    <source>
        <dbReference type="ARBA" id="ARBA00022691"/>
    </source>
</evidence>
<comment type="similarity">
    <text evidence="6">Belongs to the radical SAM superfamily. Anaerobic sulfatase-maturating enzyme family.</text>
</comment>
<keyword evidence="3" id="KW-0479">Metal-binding</keyword>
<dbReference type="SFLD" id="SFLDG01386">
    <property type="entry name" value="main_SPASM_domain-containing"/>
    <property type="match status" value="1"/>
</dbReference>
<dbReference type="RefSeq" id="WP_144301750.1">
    <property type="nucleotide sequence ID" value="NZ_QMIE01000002.1"/>
</dbReference>
<accession>A0A7M3MI74</accession>
<gene>
    <name evidence="8" type="ORF">DPQ33_03265</name>
</gene>
<evidence type="ECO:0000313" key="8">
    <source>
        <dbReference type="EMBL" id="TVM19394.1"/>
    </source>
</evidence>
<keyword evidence="9" id="KW-1185">Reference proteome</keyword>
<reference evidence="8 9" key="1">
    <citation type="submission" date="2018-06" db="EMBL/GenBank/DDBJ databases">
        <title>Complete genome of Desulfovibrio indonesiensis P37SLT.</title>
        <authorList>
            <person name="Crispim J.S."/>
            <person name="Vidigal P.M.P."/>
            <person name="Silva L.C.F."/>
            <person name="Laguardia C.N."/>
            <person name="Araujo L.C."/>
            <person name="Dias R.S."/>
            <person name="Sousa M.P."/>
            <person name="Paula S.O."/>
            <person name="Silva C."/>
        </authorList>
    </citation>
    <scope>NUCLEOTIDE SEQUENCE [LARGE SCALE GENOMIC DNA]</scope>
    <source>
        <strain evidence="8 9">P37SLT</strain>
    </source>
</reference>
<dbReference type="Pfam" id="PF13186">
    <property type="entry name" value="SPASM"/>
    <property type="match status" value="1"/>
</dbReference>
<sequence>MQPFSLLIKPASADCNLRCDYCFYLDKSALYPESGKHRMSEATLRVLLQRYFETPQPAYAMVWQGGEPSLMGAPFYKQVTELQKELAPRGARIANSMQTNATMVGDGLAAHMSKYRFLTGVSIDGPAELHDVSRRTVKGKSTHARVVQGLRTLQKHRVPVSGVTLVSTANVEEPVRVYRHLRELGLSSMQFVPCVEWDAAGEPLPWTITGEQWGRFLEGVFEEWFVAQDWNVSVRNFESVLARLVGAQSGECRLCERCDQYLVVEYNGDIYPCDFFVNELYRLGNIHDISLLDAREAQAYAAFAQAKSHIPALCGACPYLSVCMGDCPKFRLAAPAGATHAGRSWLCEGWLYFFRASWDRFHALARNIASRAA</sequence>
<proteinExistence type="inferred from homology"/>